<name>A0A317ZEV4_9BACT</name>
<keyword evidence="4" id="KW-1185">Reference proteome</keyword>
<feature type="compositionally biased region" description="Polar residues" evidence="1">
    <location>
        <begin position="1"/>
        <end position="19"/>
    </location>
</feature>
<organism evidence="3 4">
    <name type="scientific">Coraliomargarita sinensis</name>
    <dbReference type="NCBI Taxonomy" id="2174842"/>
    <lineage>
        <taxon>Bacteria</taxon>
        <taxon>Pseudomonadati</taxon>
        <taxon>Verrucomicrobiota</taxon>
        <taxon>Opitutia</taxon>
        <taxon>Puniceicoccales</taxon>
        <taxon>Coraliomargaritaceae</taxon>
        <taxon>Coraliomargarita</taxon>
    </lineage>
</organism>
<protein>
    <recommendedName>
        <fullName evidence="2">NTF2 fold immunity protein domain-containing protein</fullName>
    </recommendedName>
</protein>
<feature type="compositionally biased region" description="Basic and acidic residues" evidence="1">
    <location>
        <begin position="79"/>
        <end position="97"/>
    </location>
</feature>
<feature type="domain" description="NTF2 fold immunity protein" evidence="2">
    <location>
        <begin position="12"/>
        <end position="132"/>
    </location>
</feature>
<dbReference type="AlphaFoldDB" id="A0A317ZEV4"/>
<feature type="compositionally biased region" description="Basic and acidic residues" evidence="1">
    <location>
        <begin position="24"/>
        <end position="42"/>
    </location>
</feature>
<evidence type="ECO:0000259" key="2">
    <source>
        <dbReference type="Pfam" id="PF15655"/>
    </source>
</evidence>
<dbReference type="EMBL" id="QHJQ01000010">
    <property type="protein sequence ID" value="PXA03342.1"/>
    <property type="molecule type" value="Genomic_DNA"/>
</dbReference>
<dbReference type="Pfam" id="PF15655">
    <property type="entry name" value="Imm-NTF2"/>
    <property type="match status" value="1"/>
</dbReference>
<comment type="caution">
    <text evidence="3">The sequence shown here is derived from an EMBL/GenBank/DDBJ whole genome shotgun (WGS) entry which is preliminary data.</text>
</comment>
<feature type="region of interest" description="Disordered" evidence="1">
    <location>
        <begin position="1"/>
        <end position="50"/>
    </location>
</feature>
<evidence type="ECO:0000256" key="1">
    <source>
        <dbReference type="SAM" id="MobiDB-lite"/>
    </source>
</evidence>
<feature type="region of interest" description="Disordered" evidence="1">
    <location>
        <begin position="69"/>
        <end position="97"/>
    </location>
</feature>
<dbReference type="RefSeq" id="WP_110131898.1">
    <property type="nucleotide sequence ID" value="NZ_QHJQ01000010.1"/>
</dbReference>
<sequence>MNQSSNCDFSSPESVTRSFIESMHQWEIESEQERRAARKTDDPASYQSKSMEKMNEIFLAFCTPKERKYGRQGSFQHPPEYDPEKEKITKTKEEGNLAQVESEREAILRGGKYRYILKRMNERWLIDRLEHNDLDTWKPHIL</sequence>
<dbReference type="InterPro" id="IPR028049">
    <property type="entry name" value="Imm-NTF2"/>
</dbReference>
<dbReference type="Proteomes" id="UP000247099">
    <property type="component" value="Unassembled WGS sequence"/>
</dbReference>
<accession>A0A317ZEV4</accession>
<proteinExistence type="predicted"/>
<evidence type="ECO:0000313" key="4">
    <source>
        <dbReference type="Proteomes" id="UP000247099"/>
    </source>
</evidence>
<evidence type="ECO:0000313" key="3">
    <source>
        <dbReference type="EMBL" id="PXA03342.1"/>
    </source>
</evidence>
<dbReference type="InParanoid" id="A0A317ZEV4"/>
<gene>
    <name evidence="3" type="ORF">DDZ13_13040</name>
</gene>
<reference evidence="3 4" key="1">
    <citation type="submission" date="2018-05" db="EMBL/GenBank/DDBJ databases">
        <title>Coraliomargarita sinensis sp. nov., isolated from a marine solar saltern.</title>
        <authorList>
            <person name="Zhou L.Y."/>
        </authorList>
    </citation>
    <scope>NUCLEOTIDE SEQUENCE [LARGE SCALE GENOMIC DNA]</scope>
    <source>
        <strain evidence="3 4">WN38</strain>
    </source>
</reference>